<name>A0A9N8D532_9STRA</name>
<evidence type="ECO:0000313" key="3">
    <source>
        <dbReference type="Proteomes" id="UP001153069"/>
    </source>
</evidence>
<sequence>MPAQAAHYSPTSTTEQAMMSCSSSSRLRTLRRSFVQEDQKPLLDIMLQYGNLSLTDRKLDSWIDSAAPQPHHIRVHKDKDTCVLDDSSSDHLSRRVSCLSKRRNRLSRSWSGNICMIQQDSLIDVLPKAAGDVTGRHKRSKPRRASGDAATLIAMRRGRNPRPKDVLVEGDLQTVRKVVLEKKLLRRPLIPNYMKYNHDDNDSTGLLAEILRTQQQQDDADKKHHAPPHRRGVLRSNSLNSAVLLSKRHLSVMPSSA</sequence>
<accession>A0A9N8D532</accession>
<protein>
    <submittedName>
        <fullName evidence="2">Uncharacterized protein</fullName>
    </submittedName>
</protein>
<dbReference type="EMBL" id="CAICTM010000007">
    <property type="protein sequence ID" value="CAB9496622.1"/>
    <property type="molecule type" value="Genomic_DNA"/>
</dbReference>
<gene>
    <name evidence="2" type="ORF">SEMRO_7_G005920.1</name>
</gene>
<organism evidence="2 3">
    <name type="scientific">Seminavis robusta</name>
    <dbReference type="NCBI Taxonomy" id="568900"/>
    <lineage>
        <taxon>Eukaryota</taxon>
        <taxon>Sar</taxon>
        <taxon>Stramenopiles</taxon>
        <taxon>Ochrophyta</taxon>
        <taxon>Bacillariophyta</taxon>
        <taxon>Bacillariophyceae</taxon>
        <taxon>Bacillariophycidae</taxon>
        <taxon>Naviculales</taxon>
        <taxon>Naviculaceae</taxon>
        <taxon>Seminavis</taxon>
    </lineage>
</organism>
<reference evidence="2" key="1">
    <citation type="submission" date="2020-06" db="EMBL/GenBank/DDBJ databases">
        <authorList>
            <consortium name="Plant Systems Biology data submission"/>
        </authorList>
    </citation>
    <scope>NUCLEOTIDE SEQUENCE</scope>
    <source>
        <strain evidence="2">D6</strain>
    </source>
</reference>
<feature type="compositionally biased region" description="Basic residues" evidence="1">
    <location>
        <begin position="223"/>
        <end position="233"/>
    </location>
</feature>
<feature type="region of interest" description="Disordered" evidence="1">
    <location>
        <begin position="214"/>
        <end position="237"/>
    </location>
</feature>
<dbReference type="AlphaFoldDB" id="A0A9N8D532"/>
<comment type="caution">
    <text evidence="2">The sequence shown here is derived from an EMBL/GenBank/DDBJ whole genome shotgun (WGS) entry which is preliminary data.</text>
</comment>
<dbReference type="Proteomes" id="UP001153069">
    <property type="component" value="Unassembled WGS sequence"/>
</dbReference>
<evidence type="ECO:0000256" key="1">
    <source>
        <dbReference type="SAM" id="MobiDB-lite"/>
    </source>
</evidence>
<keyword evidence="3" id="KW-1185">Reference proteome</keyword>
<proteinExistence type="predicted"/>
<evidence type="ECO:0000313" key="2">
    <source>
        <dbReference type="EMBL" id="CAB9496622.1"/>
    </source>
</evidence>